<accession>A0A918GL79</accession>
<dbReference type="Proteomes" id="UP000653493">
    <property type="component" value="Unassembled WGS sequence"/>
</dbReference>
<gene>
    <name evidence="2" type="ORF">GCM10010238_37820</name>
</gene>
<proteinExistence type="predicted"/>
<feature type="compositionally biased region" description="Polar residues" evidence="1">
    <location>
        <begin position="1"/>
        <end position="11"/>
    </location>
</feature>
<comment type="caution">
    <text evidence="2">The sequence shown here is derived from an EMBL/GenBank/DDBJ whole genome shotgun (WGS) entry which is preliminary data.</text>
</comment>
<protein>
    <submittedName>
        <fullName evidence="2">Uncharacterized protein</fullName>
    </submittedName>
</protein>
<reference evidence="2" key="1">
    <citation type="journal article" date="2014" name="Int. J. Syst. Evol. Microbiol.">
        <title>Complete genome sequence of Corynebacterium casei LMG S-19264T (=DSM 44701T), isolated from a smear-ripened cheese.</title>
        <authorList>
            <consortium name="US DOE Joint Genome Institute (JGI-PGF)"/>
            <person name="Walter F."/>
            <person name="Albersmeier A."/>
            <person name="Kalinowski J."/>
            <person name="Ruckert C."/>
        </authorList>
    </citation>
    <scope>NUCLEOTIDE SEQUENCE</scope>
    <source>
        <strain evidence="2">JCM 4234</strain>
    </source>
</reference>
<dbReference type="AlphaFoldDB" id="A0A918GL79"/>
<feature type="region of interest" description="Disordered" evidence="1">
    <location>
        <begin position="1"/>
        <end position="29"/>
    </location>
</feature>
<sequence length="65" mass="6961">MTLVTRGQLQPSRAHPRTASRIPDLPVPTIKEGYSASGARCSPMGRLVPNCAPTAEGSRYRAVPE</sequence>
<name>A0A918GL79_STRGD</name>
<evidence type="ECO:0000313" key="2">
    <source>
        <dbReference type="EMBL" id="GGS44655.1"/>
    </source>
</evidence>
<reference evidence="2" key="2">
    <citation type="submission" date="2020-09" db="EMBL/GenBank/DDBJ databases">
        <authorList>
            <person name="Sun Q."/>
            <person name="Ohkuma M."/>
        </authorList>
    </citation>
    <scope>NUCLEOTIDE SEQUENCE</scope>
    <source>
        <strain evidence="2">JCM 4234</strain>
    </source>
</reference>
<keyword evidence="3" id="KW-1185">Reference proteome</keyword>
<organism evidence="2 3">
    <name type="scientific">Streptomyces griseoviridis</name>
    <dbReference type="NCBI Taxonomy" id="45398"/>
    <lineage>
        <taxon>Bacteria</taxon>
        <taxon>Bacillati</taxon>
        <taxon>Actinomycetota</taxon>
        <taxon>Actinomycetes</taxon>
        <taxon>Kitasatosporales</taxon>
        <taxon>Streptomycetaceae</taxon>
        <taxon>Streptomyces</taxon>
    </lineage>
</organism>
<evidence type="ECO:0000313" key="3">
    <source>
        <dbReference type="Proteomes" id="UP000653493"/>
    </source>
</evidence>
<evidence type="ECO:0000256" key="1">
    <source>
        <dbReference type="SAM" id="MobiDB-lite"/>
    </source>
</evidence>
<dbReference type="EMBL" id="BMSL01000010">
    <property type="protein sequence ID" value="GGS44655.1"/>
    <property type="molecule type" value="Genomic_DNA"/>
</dbReference>